<evidence type="ECO:0000313" key="2">
    <source>
        <dbReference type="Proteomes" id="UP001281761"/>
    </source>
</evidence>
<organism evidence="1 2">
    <name type="scientific">Blattamonas nauphoetae</name>
    <dbReference type="NCBI Taxonomy" id="2049346"/>
    <lineage>
        <taxon>Eukaryota</taxon>
        <taxon>Metamonada</taxon>
        <taxon>Preaxostyla</taxon>
        <taxon>Oxymonadida</taxon>
        <taxon>Blattamonas</taxon>
    </lineage>
</organism>
<accession>A0ABQ9X423</accession>
<protein>
    <submittedName>
        <fullName evidence="1">Uncharacterized protein</fullName>
    </submittedName>
</protein>
<sequence length="120" mass="13733">MGRCEGTDFCLFGTAHSPKTSRQKHTNTKPQISATHTTIAIHSARPTWPIRHFLFKNGAEWTKRSWNSFKREVPPNPIVAFGLITLEQPAVWSGPVSRPPFFFQSSFTAMRHHLAHFWCT</sequence>
<comment type="caution">
    <text evidence="1">The sequence shown here is derived from an EMBL/GenBank/DDBJ whole genome shotgun (WGS) entry which is preliminary data.</text>
</comment>
<reference evidence="1 2" key="1">
    <citation type="journal article" date="2022" name="bioRxiv">
        <title>Genomics of Preaxostyla Flagellates Illuminates Evolutionary Transitions and the Path Towards Mitochondrial Loss.</title>
        <authorList>
            <person name="Novak L.V.F."/>
            <person name="Treitli S.C."/>
            <person name="Pyrih J."/>
            <person name="Halakuc P."/>
            <person name="Pipaliya S.V."/>
            <person name="Vacek V."/>
            <person name="Brzon O."/>
            <person name="Soukal P."/>
            <person name="Eme L."/>
            <person name="Dacks J.B."/>
            <person name="Karnkowska A."/>
            <person name="Elias M."/>
            <person name="Hampl V."/>
        </authorList>
    </citation>
    <scope>NUCLEOTIDE SEQUENCE [LARGE SCALE GENOMIC DNA]</scope>
    <source>
        <strain evidence="1">NAU3</strain>
        <tissue evidence="1">Gut</tissue>
    </source>
</reference>
<dbReference type="EMBL" id="JARBJD010000231">
    <property type="protein sequence ID" value="KAK2946323.1"/>
    <property type="molecule type" value="Genomic_DNA"/>
</dbReference>
<evidence type="ECO:0000313" key="1">
    <source>
        <dbReference type="EMBL" id="KAK2946323.1"/>
    </source>
</evidence>
<proteinExistence type="predicted"/>
<dbReference type="Proteomes" id="UP001281761">
    <property type="component" value="Unassembled WGS sequence"/>
</dbReference>
<name>A0ABQ9X423_9EUKA</name>
<keyword evidence="2" id="KW-1185">Reference proteome</keyword>
<gene>
    <name evidence="1" type="ORF">BLNAU_18773</name>
</gene>